<dbReference type="Gramene" id="TVT98767">
    <property type="protein sequence ID" value="TVT98767"/>
    <property type="gene ID" value="EJB05_55905"/>
</dbReference>
<gene>
    <name evidence="1" type="ORF">EJB05_55905</name>
</gene>
<evidence type="ECO:0000313" key="1">
    <source>
        <dbReference type="EMBL" id="TVT98767.1"/>
    </source>
</evidence>
<comment type="caution">
    <text evidence="1">The sequence shown here is derived from an EMBL/GenBank/DDBJ whole genome shotgun (WGS) entry which is preliminary data.</text>
</comment>
<name>A0A5J9SHM4_9POAL</name>
<reference evidence="1 2" key="1">
    <citation type="journal article" date="2019" name="Sci. Rep.">
        <title>A high-quality genome of Eragrostis curvula grass provides insights into Poaceae evolution and supports new strategies to enhance forage quality.</title>
        <authorList>
            <person name="Carballo J."/>
            <person name="Santos B.A.C.M."/>
            <person name="Zappacosta D."/>
            <person name="Garbus I."/>
            <person name="Selva J.P."/>
            <person name="Gallo C.A."/>
            <person name="Diaz A."/>
            <person name="Albertini E."/>
            <person name="Caccamo M."/>
            <person name="Echenique V."/>
        </authorList>
    </citation>
    <scope>NUCLEOTIDE SEQUENCE [LARGE SCALE GENOMIC DNA]</scope>
    <source>
        <strain evidence="2">cv. Victoria</strain>
        <tissue evidence="1">Leaf</tissue>
    </source>
</reference>
<dbReference type="AlphaFoldDB" id="A0A5J9SHM4"/>
<dbReference type="EMBL" id="RWGY01000811">
    <property type="protein sequence ID" value="TVT98767.1"/>
    <property type="molecule type" value="Genomic_DNA"/>
</dbReference>
<accession>A0A5J9SHM4</accession>
<keyword evidence="2" id="KW-1185">Reference proteome</keyword>
<dbReference type="Proteomes" id="UP000324897">
    <property type="component" value="Unassembled WGS sequence"/>
</dbReference>
<protein>
    <submittedName>
        <fullName evidence="1">Uncharacterized protein</fullName>
    </submittedName>
</protein>
<proteinExistence type="predicted"/>
<organism evidence="1 2">
    <name type="scientific">Eragrostis curvula</name>
    <name type="common">weeping love grass</name>
    <dbReference type="NCBI Taxonomy" id="38414"/>
    <lineage>
        <taxon>Eukaryota</taxon>
        <taxon>Viridiplantae</taxon>
        <taxon>Streptophyta</taxon>
        <taxon>Embryophyta</taxon>
        <taxon>Tracheophyta</taxon>
        <taxon>Spermatophyta</taxon>
        <taxon>Magnoliopsida</taxon>
        <taxon>Liliopsida</taxon>
        <taxon>Poales</taxon>
        <taxon>Poaceae</taxon>
        <taxon>PACMAD clade</taxon>
        <taxon>Chloridoideae</taxon>
        <taxon>Eragrostideae</taxon>
        <taxon>Eragrostidinae</taxon>
        <taxon>Eragrostis</taxon>
    </lineage>
</organism>
<evidence type="ECO:0000313" key="2">
    <source>
        <dbReference type="Proteomes" id="UP000324897"/>
    </source>
</evidence>
<sequence>MGQRGSLELSQNRLLALPSAGNHKSFKYRDVYEFGSGASVGEGQNPEVVEWNIDEQEGKCDYVLEN</sequence>
<feature type="non-terminal residue" evidence="1">
    <location>
        <position position="1"/>
    </location>
</feature>